<keyword evidence="8" id="KW-1185">Reference proteome</keyword>
<organism evidence="7 8">
    <name type="scientific">Uncinula necator</name>
    <name type="common">Grape powdery mildew</name>
    <dbReference type="NCBI Taxonomy" id="52586"/>
    <lineage>
        <taxon>Eukaryota</taxon>
        <taxon>Fungi</taxon>
        <taxon>Dikarya</taxon>
        <taxon>Ascomycota</taxon>
        <taxon>Pezizomycotina</taxon>
        <taxon>Leotiomycetes</taxon>
        <taxon>Erysiphales</taxon>
        <taxon>Erysiphaceae</taxon>
        <taxon>Erysiphe</taxon>
    </lineage>
</organism>
<dbReference type="GO" id="GO:0045033">
    <property type="term" value="P:peroxisome inheritance"/>
    <property type="evidence" value="ECO:0007669"/>
    <property type="project" value="InterPro"/>
</dbReference>
<comment type="caution">
    <text evidence="7">The sequence shown here is derived from an EMBL/GenBank/DDBJ whole genome shotgun (WGS) entry which is preliminary data.</text>
</comment>
<evidence type="ECO:0000256" key="3">
    <source>
        <dbReference type="ARBA" id="ARBA00010707"/>
    </source>
</evidence>
<dbReference type="InterPro" id="IPR024758">
    <property type="entry name" value="Inp1"/>
</dbReference>
<feature type="region of interest" description="Disordered" evidence="6">
    <location>
        <begin position="227"/>
        <end position="294"/>
    </location>
</feature>
<evidence type="ECO:0000256" key="1">
    <source>
        <dbReference type="ARBA" id="ARBA00003594"/>
    </source>
</evidence>
<feature type="region of interest" description="Disordered" evidence="6">
    <location>
        <begin position="428"/>
        <end position="453"/>
    </location>
</feature>
<evidence type="ECO:0000256" key="6">
    <source>
        <dbReference type="SAM" id="MobiDB-lite"/>
    </source>
</evidence>
<feature type="compositionally biased region" description="Polar residues" evidence="6">
    <location>
        <begin position="235"/>
        <end position="244"/>
    </location>
</feature>
<feature type="compositionally biased region" description="Polar residues" evidence="6">
    <location>
        <begin position="274"/>
        <end position="283"/>
    </location>
</feature>
<evidence type="ECO:0000313" key="7">
    <source>
        <dbReference type="EMBL" id="KHJ35056.1"/>
    </source>
</evidence>
<comment type="similarity">
    <text evidence="3">Belongs to the INP1 family.</text>
</comment>
<dbReference type="GO" id="GO:0005780">
    <property type="term" value="C:extrinsic component of intraperoxisomal membrane"/>
    <property type="evidence" value="ECO:0007669"/>
    <property type="project" value="InterPro"/>
</dbReference>
<name>A0A0B1PDL7_UNCNE</name>
<comment type="subcellular location">
    <subcellularLocation>
        <location evidence="2">Peroxisome membrane</location>
        <topology evidence="2">Peripheral membrane protein</topology>
    </subcellularLocation>
</comment>
<comment type="function">
    <text evidence="1">Required for peroxisome inheritance.</text>
</comment>
<dbReference type="OMA" id="QAWCVDG"/>
<feature type="compositionally biased region" description="Basic and acidic residues" evidence="6">
    <location>
        <begin position="245"/>
        <end position="269"/>
    </location>
</feature>
<evidence type="ECO:0000256" key="4">
    <source>
        <dbReference type="ARBA" id="ARBA00021397"/>
    </source>
</evidence>
<proteinExistence type="inferred from homology"/>
<dbReference type="EMBL" id="JNVN01000555">
    <property type="protein sequence ID" value="KHJ35056.1"/>
    <property type="molecule type" value="Genomic_DNA"/>
</dbReference>
<reference evidence="7 8" key="1">
    <citation type="journal article" date="2014" name="BMC Genomics">
        <title>Adaptive genomic structural variation in the grape powdery mildew pathogen, Erysiphe necator.</title>
        <authorList>
            <person name="Jones L."/>
            <person name="Riaz S."/>
            <person name="Morales-Cruz A."/>
            <person name="Amrine K.C."/>
            <person name="McGuire B."/>
            <person name="Gubler W.D."/>
            <person name="Walker M.A."/>
            <person name="Cantu D."/>
        </authorList>
    </citation>
    <scope>NUCLEOTIDE SEQUENCE [LARGE SCALE GENOMIC DNA]</scope>
    <source>
        <strain evidence="8">c</strain>
    </source>
</reference>
<sequence>MALLGDFRPYQRRASSPASITPYSPPHPQIEILLSLPDARIVEFKPPGLDSRPIKKNENALIDVEPGSLQIYRAPESIAFLNCQNAIRPILPRSQAWCVDGGSKFVLGSPPLFWRIELPKTSHDEEIRVEGLKRILDEILRYEKSPCPFQRTFKVELRPQTPILNRKGSQKYINHSRESNDSDNNSLKDLQNYTFHSKSLRSNGKISNPTHSSEIIQTSLDLSGNLSLSGLSPESPRSANLTHQSAEEKLSLHKITEQTRSSELEKTQDPTEGENISISCSNKSHLEKENPEKSVQLLTKQQNEKQHSLSASYDARLPFTPNTIKSSSASTTTKFCEVSLTYLQGNLSQSQTSNSATLNSIESSHSSLDRSSNLCGDSFLSSISNYSNEFNIYHSTAPSGNSIGSSENTVATKTVELGNRFSSGLRKDDNGLSSISKDSTSSDETEKLVTSGFEIPEMMSPDSLTYSQNRKMLDNSHFSRNNSLAPALSYKMLHLAHQVPTQIVRKTSDIFLNPSNNLFQLMLGIASRIASGEWRGVLSNFAEPIHWDFEDDFSNSEWLDSDFRNSNRVRMADLKVSGSWEFD</sequence>
<accession>A0A0B1PDL7</accession>
<protein>
    <recommendedName>
        <fullName evidence="4">Inheritance of peroxisomes protein 1</fullName>
    </recommendedName>
</protein>
<dbReference type="HOGENOM" id="CLU_016546_0_0_1"/>
<evidence type="ECO:0000256" key="5">
    <source>
        <dbReference type="ARBA" id="ARBA00023136"/>
    </source>
</evidence>
<evidence type="ECO:0000256" key="2">
    <source>
        <dbReference type="ARBA" id="ARBA00004421"/>
    </source>
</evidence>
<keyword evidence="5" id="KW-0472">Membrane</keyword>
<evidence type="ECO:0000313" key="8">
    <source>
        <dbReference type="Proteomes" id="UP000030854"/>
    </source>
</evidence>
<dbReference type="AlphaFoldDB" id="A0A0B1PDL7"/>
<dbReference type="Proteomes" id="UP000030854">
    <property type="component" value="Unassembled WGS sequence"/>
</dbReference>
<dbReference type="Pfam" id="PF12634">
    <property type="entry name" value="Inp1"/>
    <property type="match status" value="1"/>
</dbReference>
<gene>
    <name evidence="7" type="ORF">EV44_g4765</name>
</gene>